<feature type="transmembrane region" description="Helical" evidence="9">
    <location>
        <begin position="84"/>
        <end position="99"/>
    </location>
</feature>
<keyword evidence="6" id="KW-0418">Kinase</keyword>
<keyword evidence="8" id="KW-0902">Two-component regulatory system</keyword>
<dbReference type="InterPro" id="IPR036890">
    <property type="entry name" value="HATPase_C_sf"/>
</dbReference>
<evidence type="ECO:0000256" key="8">
    <source>
        <dbReference type="ARBA" id="ARBA00023012"/>
    </source>
</evidence>
<gene>
    <name evidence="12" type="ORF">bsdtw1_01495</name>
</gene>
<keyword evidence="9" id="KW-1133">Transmembrane helix</keyword>
<organism evidence="12 13">
    <name type="scientific">Clostridium fungisolvens</name>
    <dbReference type="NCBI Taxonomy" id="1604897"/>
    <lineage>
        <taxon>Bacteria</taxon>
        <taxon>Bacillati</taxon>
        <taxon>Bacillota</taxon>
        <taxon>Clostridia</taxon>
        <taxon>Eubacteriales</taxon>
        <taxon>Clostridiaceae</taxon>
        <taxon>Clostridium</taxon>
    </lineage>
</organism>
<dbReference type="Proteomes" id="UP000580568">
    <property type="component" value="Unassembled WGS sequence"/>
</dbReference>
<dbReference type="GO" id="GO:0046983">
    <property type="term" value="F:protein dimerization activity"/>
    <property type="evidence" value="ECO:0007669"/>
    <property type="project" value="InterPro"/>
</dbReference>
<dbReference type="RefSeq" id="WP_183276920.1">
    <property type="nucleotide sequence ID" value="NZ_BLZR01000001.1"/>
</dbReference>
<comment type="catalytic activity">
    <reaction evidence="1">
        <text>ATP + protein L-histidine = ADP + protein N-phospho-L-histidine.</text>
        <dbReference type="EC" id="2.7.13.3"/>
    </reaction>
</comment>
<name>A0A6V8SG05_9CLOT</name>
<dbReference type="AlphaFoldDB" id="A0A6V8SG05"/>
<keyword evidence="7" id="KW-0067">ATP-binding</keyword>
<keyword evidence="3" id="KW-0597">Phosphoprotein</keyword>
<protein>
    <recommendedName>
        <fullName evidence="2">histidine kinase</fullName>
        <ecNumber evidence="2">2.7.13.3</ecNumber>
    </recommendedName>
</protein>
<dbReference type="GO" id="GO:0005524">
    <property type="term" value="F:ATP binding"/>
    <property type="evidence" value="ECO:0007669"/>
    <property type="project" value="UniProtKB-KW"/>
</dbReference>
<dbReference type="GO" id="GO:0000155">
    <property type="term" value="F:phosphorelay sensor kinase activity"/>
    <property type="evidence" value="ECO:0007669"/>
    <property type="project" value="InterPro"/>
</dbReference>
<feature type="domain" description="Histidine kinase/HSP90-like ATPase" evidence="10">
    <location>
        <begin position="275"/>
        <end position="351"/>
    </location>
</feature>
<dbReference type="InterPro" id="IPR011712">
    <property type="entry name" value="Sig_transdc_His_kin_sub3_dim/P"/>
</dbReference>
<dbReference type="Gene3D" id="1.20.5.1930">
    <property type="match status" value="1"/>
</dbReference>
<dbReference type="InterPro" id="IPR050482">
    <property type="entry name" value="Sensor_HK_TwoCompSys"/>
</dbReference>
<keyword evidence="13" id="KW-1185">Reference proteome</keyword>
<feature type="domain" description="Signal transduction histidine kinase subgroup 3 dimerisation and phosphoacceptor" evidence="11">
    <location>
        <begin position="167"/>
        <end position="232"/>
    </location>
</feature>
<sequence length="366" mass="41104">MEYLIRILIFAAVIGKFIIQGSASALEVSLLLLIAAVNIFKHKYKVTWQILIVEAIVITLGCSYSSNFTFLYALIAYDAGSKDFRYFALPIALLAIYFSGPNNSIEVLVLIFMAFIVGNLTLKFRDNISSFKETYDNERRYRYELEAAKQKLLNSAKEAAYIAEIRERNRIAREIHDTVGHSLAGILLQLQVVQKLKTRDIEKSDSLLEDSIVRLSDSLDVMRNTVHNIRPSSPLGLEYIESIINNFNYCTVNFKPSGDFKSLPANVLETISSDIKEALTNAYKYSKATSIDIKIDVMDKAVRVYIKDNGEGCASLKEGFGLMGIRERIKNLGGNVSFSGENGFIILYIIPLERDKGEELNEGNNS</sequence>
<feature type="transmembrane region" description="Helical" evidence="9">
    <location>
        <begin position="7"/>
        <end position="40"/>
    </location>
</feature>
<evidence type="ECO:0000256" key="7">
    <source>
        <dbReference type="ARBA" id="ARBA00022840"/>
    </source>
</evidence>
<evidence type="ECO:0000256" key="1">
    <source>
        <dbReference type="ARBA" id="ARBA00000085"/>
    </source>
</evidence>
<keyword evidence="5" id="KW-0547">Nucleotide-binding</keyword>
<dbReference type="CDD" id="cd16917">
    <property type="entry name" value="HATPase_UhpB-NarQ-NarX-like"/>
    <property type="match status" value="1"/>
</dbReference>
<dbReference type="EC" id="2.7.13.3" evidence="2"/>
<dbReference type="GO" id="GO:0016020">
    <property type="term" value="C:membrane"/>
    <property type="evidence" value="ECO:0007669"/>
    <property type="project" value="InterPro"/>
</dbReference>
<keyword evidence="9" id="KW-0812">Transmembrane</keyword>
<evidence type="ECO:0000313" key="12">
    <source>
        <dbReference type="EMBL" id="GFP75415.1"/>
    </source>
</evidence>
<evidence type="ECO:0000256" key="2">
    <source>
        <dbReference type="ARBA" id="ARBA00012438"/>
    </source>
</evidence>
<evidence type="ECO:0000313" key="13">
    <source>
        <dbReference type="Proteomes" id="UP000580568"/>
    </source>
</evidence>
<dbReference type="Pfam" id="PF02518">
    <property type="entry name" value="HATPase_c"/>
    <property type="match status" value="1"/>
</dbReference>
<evidence type="ECO:0000256" key="3">
    <source>
        <dbReference type="ARBA" id="ARBA00022553"/>
    </source>
</evidence>
<dbReference type="SUPFAM" id="SSF55874">
    <property type="entry name" value="ATPase domain of HSP90 chaperone/DNA topoisomerase II/histidine kinase"/>
    <property type="match status" value="1"/>
</dbReference>
<dbReference type="PANTHER" id="PTHR24421">
    <property type="entry name" value="NITRATE/NITRITE SENSOR PROTEIN NARX-RELATED"/>
    <property type="match status" value="1"/>
</dbReference>
<evidence type="ECO:0000256" key="9">
    <source>
        <dbReference type="SAM" id="Phobius"/>
    </source>
</evidence>
<keyword evidence="9" id="KW-0472">Membrane</keyword>
<dbReference type="Pfam" id="PF07730">
    <property type="entry name" value="HisKA_3"/>
    <property type="match status" value="1"/>
</dbReference>
<keyword evidence="4" id="KW-0808">Transferase</keyword>
<comment type="caution">
    <text evidence="12">The sequence shown here is derived from an EMBL/GenBank/DDBJ whole genome shotgun (WGS) entry which is preliminary data.</text>
</comment>
<evidence type="ECO:0000256" key="5">
    <source>
        <dbReference type="ARBA" id="ARBA00022741"/>
    </source>
</evidence>
<dbReference type="InterPro" id="IPR003594">
    <property type="entry name" value="HATPase_dom"/>
</dbReference>
<evidence type="ECO:0000256" key="6">
    <source>
        <dbReference type="ARBA" id="ARBA00022777"/>
    </source>
</evidence>
<evidence type="ECO:0000259" key="10">
    <source>
        <dbReference type="Pfam" id="PF02518"/>
    </source>
</evidence>
<dbReference type="EMBL" id="BLZR01000001">
    <property type="protein sequence ID" value="GFP75415.1"/>
    <property type="molecule type" value="Genomic_DNA"/>
</dbReference>
<reference evidence="12 13" key="1">
    <citation type="submission" date="2020-07" db="EMBL/GenBank/DDBJ databases">
        <title>A new beta-1,3-glucan-decomposing anaerobic bacterium isolated from anoxic soil subjected to biological soil disinfestation.</title>
        <authorList>
            <person name="Ueki A."/>
            <person name="Tonouchi A."/>
        </authorList>
    </citation>
    <scope>NUCLEOTIDE SEQUENCE [LARGE SCALE GENOMIC DNA]</scope>
    <source>
        <strain evidence="12 13">TW1</strain>
    </source>
</reference>
<feature type="transmembrane region" description="Helical" evidence="9">
    <location>
        <begin position="46"/>
        <end position="72"/>
    </location>
</feature>
<dbReference type="PANTHER" id="PTHR24421:SF10">
    <property type="entry name" value="NITRATE_NITRITE SENSOR PROTEIN NARQ"/>
    <property type="match status" value="1"/>
</dbReference>
<dbReference type="Gene3D" id="3.30.565.10">
    <property type="entry name" value="Histidine kinase-like ATPase, C-terminal domain"/>
    <property type="match status" value="1"/>
</dbReference>
<evidence type="ECO:0000256" key="4">
    <source>
        <dbReference type="ARBA" id="ARBA00022679"/>
    </source>
</evidence>
<accession>A0A6V8SG05</accession>
<proteinExistence type="predicted"/>
<evidence type="ECO:0000259" key="11">
    <source>
        <dbReference type="Pfam" id="PF07730"/>
    </source>
</evidence>
<feature type="transmembrane region" description="Helical" evidence="9">
    <location>
        <begin position="105"/>
        <end position="122"/>
    </location>
</feature>